<dbReference type="InterPro" id="IPR010918">
    <property type="entry name" value="PurM-like_C_dom"/>
</dbReference>
<comment type="similarity">
    <text evidence="8">Belongs to the FGAMS family.</text>
</comment>
<evidence type="ECO:0000259" key="9">
    <source>
        <dbReference type="Pfam" id="PF00586"/>
    </source>
</evidence>
<evidence type="ECO:0000256" key="1">
    <source>
        <dbReference type="ARBA" id="ARBA00022490"/>
    </source>
</evidence>
<evidence type="ECO:0000256" key="4">
    <source>
        <dbReference type="ARBA" id="ARBA00022741"/>
    </source>
</evidence>
<accession>A0A1Y5RDS1</accession>
<feature type="binding site" evidence="8">
    <location>
        <position position="527"/>
    </location>
    <ligand>
        <name>ATP</name>
        <dbReference type="ChEBI" id="CHEBI:30616"/>
    </ligand>
</feature>
<dbReference type="OrthoDB" id="9804441at2"/>
<keyword evidence="6 8" id="KW-0067">ATP-binding</keyword>
<dbReference type="CDD" id="cd02204">
    <property type="entry name" value="PurL_repeat2"/>
    <property type="match status" value="1"/>
</dbReference>
<feature type="binding site" evidence="8">
    <location>
        <position position="238"/>
    </location>
    <ligand>
        <name>substrate</name>
    </ligand>
</feature>
<evidence type="ECO:0000259" key="11">
    <source>
        <dbReference type="Pfam" id="PF18072"/>
    </source>
</evidence>
<comment type="caution">
    <text evidence="8">Lacks conserved residue(s) required for the propagation of feature annotation.</text>
</comment>
<dbReference type="FunFam" id="3.30.1330.10:FF:000004">
    <property type="entry name" value="Phosphoribosylformylglycinamidine synthase subunit PurL"/>
    <property type="match status" value="1"/>
</dbReference>
<dbReference type="InterPro" id="IPR016188">
    <property type="entry name" value="PurM-like_N"/>
</dbReference>
<dbReference type="SUPFAM" id="SSF55326">
    <property type="entry name" value="PurM N-terminal domain-like"/>
    <property type="match status" value="2"/>
</dbReference>
<evidence type="ECO:0000256" key="5">
    <source>
        <dbReference type="ARBA" id="ARBA00022755"/>
    </source>
</evidence>
<dbReference type="Proteomes" id="UP000193827">
    <property type="component" value="Unassembled WGS sequence"/>
</dbReference>
<feature type="binding site" evidence="8">
    <location>
        <begin position="92"/>
        <end position="95"/>
    </location>
    <ligand>
        <name>substrate</name>
    </ligand>
</feature>
<gene>
    <name evidence="8 12" type="primary">purL</name>
    <name evidence="12" type="ORF">PEL8287_00626</name>
</gene>
<keyword evidence="13" id="KW-1185">Reference proteome</keyword>
<dbReference type="GO" id="GO:0006189">
    <property type="term" value="P:'de novo' IMP biosynthetic process"/>
    <property type="evidence" value="ECO:0007669"/>
    <property type="project" value="UniProtKB-UniRule"/>
</dbReference>
<dbReference type="Gene3D" id="3.90.650.10">
    <property type="entry name" value="PurM-like C-terminal domain"/>
    <property type="match status" value="2"/>
</dbReference>
<dbReference type="SUPFAM" id="SSF56042">
    <property type="entry name" value="PurM C-terminal domain-like"/>
    <property type="match status" value="2"/>
</dbReference>
<dbReference type="GO" id="GO:0005737">
    <property type="term" value="C:cytoplasm"/>
    <property type="evidence" value="ECO:0007669"/>
    <property type="project" value="UniProtKB-SubCell"/>
</dbReference>
<feature type="active site" description="Proton acceptor" evidence="8">
    <location>
        <position position="93"/>
    </location>
</feature>
<dbReference type="CDD" id="cd02203">
    <property type="entry name" value="PurL_repeat1"/>
    <property type="match status" value="1"/>
</dbReference>
<dbReference type="EMBL" id="FWFL01000001">
    <property type="protein sequence ID" value="SLN15081.1"/>
    <property type="molecule type" value="Genomic_DNA"/>
</dbReference>
<dbReference type="PANTHER" id="PTHR43555:SF1">
    <property type="entry name" value="PHOSPHORIBOSYLFORMYLGLYCINAMIDINE SYNTHASE SUBUNIT PURL"/>
    <property type="match status" value="1"/>
</dbReference>
<dbReference type="Pfam" id="PF02769">
    <property type="entry name" value="AIRS_C"/>
    <property type="match status" value="2"/>
</dbReference>
<feature type="domain" description="PurM-like C-terminal" evidence="10">
    <location>
        <begin position="200"/>
        <end position="350"/>
    </location>
</feature>
<evidence type="ECO:0000256" key="8">
    <source>
        <dbReference type="HAMAP-Rule" id="MF_00420"/>
    </source>
</evidence>
<dbReference type="InterPro" id="IPR036676">
    <property type="entry name" value="PurM-like_C_sf"/>
</dbReference>
<dbReference type="InterPro" id="IPR010074">
    <property type="entry name" value="PRibForGlyAmidine_synth_PurL"/>
</dbReference>
<dbReference type="GO" id="GO:0004642">
    <property type="term" value="F:phosphoribosylformylglycinamidine synthase activity"/>
    <property type="evidence" value="ECO:0007669"/>
    <property type="project" value="UniProtKB-UniRule"/>
</dbReference>
<feature type="binding site" evidence="8">
    <location>
        <position position="490"/>
    </location>
    <ligand>
        <name>ATP</name>
        <dbReference type="ChEBI" id="CHEBI:30616"/>
    </ligand>
</feature>
<comment type="catalytic activity">
    <reaction evidence="8">
        <text>N(2)-formyl-N(1)-(5-phospho-beta-D-ribosyl)glycinamide + L-glutamine + ATP + H2O = 2-formamido-N(1)-(5-O-phospho-beta-D-ribosyl)acetamidine + L-glutamate + ADP + phosphate + H(+)</text>
        <dbReference type="Rhea" id="RHEA:17129"/>
        <dbReference type="ChEBI" id="CHEBI:15377"/>
        <dbReference type="ChEBI" id="CHEBI:15378"/>
        <dbReference type="ChEBI" id="CHEBI:29985"/>
        <dbReference type="ChEBI" id="CHEBI:30616"/>
        <dbReference type="ChEBI" id="CHEBI:43474"/>
        <dbReference type="ChEBI" id="CHEBI:58359"/>
        <dbReference type="ChEBI" id="CHEBI:147286"/>
        <dbReference type="ChEBI" id="CHEBI:147287"/>
        <dbReference type="ChEBI" id="CHEBI:456216"/>
        <dbReference type="EC" id="6.3.5.3"/>
    </reaction>
</comment>
<dbReference type="InterPro" id="IPR036921">
    <property type="entry name" value="PurM-like_N_sf"/>
</dbReference>
<organism evidence="12 13">
    <name type="scientific">Roseovarius litorisediminis</name>
    <dbReference type="NCBI Taxonomy" id="1312363"/>
    <lineage>
        <taxon>Bacteria</taxon>
        <taxon>Pseudomonadati</taxon>
        <taxon>Pseudomonadota</taxon>
        <taxon>Alphaproteobacteria</taxon>
        <taxon>Rhodobacterales</taxon>
        <taxon>Roseobacteraceae</taxon>
        <taxon>Roseovarius</taxon>
    </lineage>
</organism>
<evidence type="ECO:0000259" key="10">
    <source>
        <dbReference type="Pfam" id="PF02769"/>
    </source>
</evidence>
<dbReference type="RefSeq" id="WP_085890864.1">
    <property type="nucleotide sequence ID" value="NZ_FWFL01000001.1"/>
</dbReference>
<dbReference type="NCBIfam" id="NF002290">
    <property type="entry name" value="PRK01213.1"/>
    <property type="match status" value="1"/>
</dbReference>
<feature type="domain" description="Phosphoribosylformylglycinamidine synthase linker" evidence="11">
    <location>
        <begin position="14"/>
        <end position="51"/>
    </location>
</feature>
<dbReference type="AlphaFoldDB" id="A0A1Y5RDS1"/>
<feature type="binding site" evidence="8">
    <location>
        <position position="530"/>
    </location>
    <ligand>
        <name>substrate</name>
    </ligand>
</feature>
<feature type="binding site" evidence="8">
    <location>
        <begin position="310"/>
        <end position="312"/>
    </location>
    <ligand>
        <name>substrate</name>
    </ligand>
</feature>
<dbReference type="EC" id="6.3.5.3" evidence="8"/>
<dbReference type="NCBIfam" id="TIGR01736">
    <property type="entry name" value="FGAM_synth_II"/>
    <property type="match status" value="1"/>
</dbReference>
<protein>
    <recommendedName>
        <fullName evidence="8">Phosphoribosylformylglycinamidine synthase subunit PurL</fullName>
        <shortName evidence="8">FGAM synthase</shortName>
        <ecNumber evidence="8">6.3.5.3</ecNumber>
    </recommendedName>
    <alternativeName>
        <fullName evidence="8">Formylglycinamide ribonucleotide amidotransferase subunit II</fullName>
        <shortName evidence="8">FGAR amidotransferase II</shortName>
        <shortName evidence="8">FGAR-AT II</shortName>
    </alternativeName>
    <alternativeName>
        <fullName evidence="8">Glutamine amidotransferase PurL</fullName>
    </alternativeName>
    <alternativeName>
        <fullName evidence="8">Phosphoribosylformylglycinamidine synthase subunit II</fullName>
    </alternativeName>
</protein>
<feature type="active site" evidence="8">
    <location>
        <position position="47"/>
    </location>
</feature>
<feature type="binding site" evidence="8">
    <location>
        <position position="89"/>
    </location>
    <ligand>
        <name>ATP</name>
        <dbReference type="ChEBI" id="CHEBI:30616"/>
    </ligand>
</feature>
<evidence type="ECO:0000256" key="7">
    <source>
        <dbReference type="ARBA" id="ARBA00022842"/>
    </source>
</evidence>
<feature type="domain" description="PurM-like C-terminal" evidence="10">
    <location>
        <begin position="565"/>
        <end position="695"/>
    </location>
</feature>
<dbReference type="Pfam" id="PF18072">
    <property type="entry name" value="FGAR-AT_linker"/>
    <property type="match status" value="1"/>
</dbReference>
<proteinExistence type="inferred from homology"/>
<evidence type="ECO:0000313" key="13">
    <source>
        <dbReference type="Proteomes" id="UP000193827"/>
    </source>
</evidence>
<feature type="binding site" evidence="8">
    <location>
        <position position="91"/>
    </location>
    <ligand>
        <name>Mg(2+)</name>
        <dbReference type="ChEBI" id="CHEBI:18420"/>
        <label>1</label>
    </ligand>
</feature>
<keyword evidence="1 8" id="KW-0963">Cytoplasm</keyword>
<keyword evidence="5 8" id="KW-0658">Purine biosynthesis</keyword>
<dbReference type="Gene3D" id="3.30.1330.10">
    <property type="entry name" value="PurM-like, N-terminal domain"/>
    <property type="match status" value="2"/>
</dbReference>
<feature type="domain" description="PurM-like N-terminal" evidence="9">
    <location>
        <begin position="435"/>
        <end position="552"/>
    </location>
</feature>
<keyword evidence="3 8" id="KW-0479">Metal-binding</keyword>
<dbReference type="InterPro" id="IPR041609">
    <property type="entry name" value="PurL_linker"/>
</dbReference>
<comment type="function">
    <text evidence="8">Part of the phosphoribosylformylglycinamidine synthase complex involved in the purines biosynthetic pathway. Catalyzes the ATP-dependent conversion of formylglycinamide ribonucleotide (FGAR) and glutamine to yield formylglycinamidine ribonucleotide (FGAM) and glutamate. The FGAM synthase complex is composed of three subunits. PurQ produces an ammonia molecule by converting glutamine to glutamate. PurL transfers the ammonia molecule to FGAR to form FGAM in an ATP-dependent manner. PurS interacts with PurQ and PurL and is thought to assist in the transfer of the ammonia molecule from PurQ to PurL.</text>
</comment>
<reference evidence="12 13" key="1">
    <citation type="submission" date="2017-03" db="EMBL/GenBank/DDBJ databases">
        <authorList>
            <person name="Afonso C.L."/>
            <person name="Miller P.J."/>
            <person name="Scott M.A."/>
            <person name="Spackman E."/>
            <person name="Goraichik I."/>
            <person name="Dimitrov K.M."/>
            <person name="Suarez D.L."/>
            <person name="Swayne D.E."/>
        </authorList>
    </citation>
    <scope>NUCLEOTIDE SEQUENCE [LARGE SCALE GENOMIC DNA]</scope>
    <source>
        <strain evidence="12 13">CECT 8287</strain>
    </source>
</reference>
<dbReference type="UniPathway" id="UPA00074">
    <property type="reaction ID" value="UER00128"/>
</dbReference>
<comment type="subcellular location">
    <subcellularLocation>
        <location evidence="8">Cytoplasm</location>
    </subcellularLocation>
</comment>
<dbReference type="GO" id="GO:0005524">
    <property type="term" value="F:ATP binding"/>
    <property type="evidence" value="ECO:0007669"/>
    <property type="project" value="UniProtKB-UniRule"/>
</dbReference>
<dbReference type="PIRSF" id="PIRSF001587">
    <property type="entry name" value="FGAM_synthase_II"/>
    <property type="match status" value="1"/>
</dbReference>
<sequence length="721" mass="76527">MQDPAITPELIEAHGLKPDEYERILEIIGREPTFTELGIFSAMWNEHCSYKSSKKWLRTLPTEGPQVICGPGENAGIVDIGDGQCVVFKMESHNHPSYIEPYQGAATGVGGILRDVFTMGARPVASMNSLSFGEPDHPKTRQLVHGVVAGVGGYGNCFGVPCAGGEVRFDPAYNGNCLVNAFAAGIADTDKIFYSAASGVGMPVVYLGAKTGRDGVGGATMASAEFDDSIEEKRPTVQVGDPFTEKRLMEATLELMQTGAVISIQDMGAAGLTCSAVEMGDKGGLGVKLNLDRVPQREDNMTAYEMMLSESQERMLMVLRPEKEAQARAVFEKWDLDFAIVGETIAEDRFLIMHGNQIKADLPLATLSGSAPEYDRPWVEPAPATPLDADTVPQIDPIDALKALIASPNYCSREWVYEQYDTMVMADTARTPGQGAGLVRVHGTDKLLAFTSDVTPRYVKANPAMGGKQAVAEAYRNLTALGAVPLATTDNMNFGNPEKPEIMGQFVCAIKGIGAAVKALDMPIVSGNVSLYNETDGTAILPTPTIGAVGLIRDPETAITGQARDGHVALVVGETTGHLGQSALLAEVFNRVEGDAPAVDLDAEKRHGDFIRANHALIKACTDLSDGGLALAAFEMAETAGVGVHLDSEDTATLFGEDQARYLVACNFDQAEALMSAAAEAGIVIHSVGKFTGDSVQLGHSRAPLSGLSQIFRSSFGATFG</sequence>
<dbReference type="GO" id="GO:0000287">
    <property type="term" value="F:magnesium ion binding"/>
    <property type="evidence" value="ECO:0007669"/>
    <property type="project" value="UniProtKB-UniRule"/>
</dbReference>
<feature type="binding site" evidence="8">
    <location>
        <position position="115"/>
    </location>
    <ligand>
        <name>Mg(2+)</name>
        <dbReference type="ChEBI" id="CHEBI:18420"/>
        <label>2</label>
    </ligand>
</feature>
<feature type="binding site" evidence="8">
    <location>
        <position position="266"/>
    </location>
    <ligand>
        <name>Mg(2+)</name>
        <dbReference type="ChEBI" id="CHEBI:18420"/>
        <label>2</label>
    </ligand>
</feature>
<keyword evidence="2 8" id="KW-0436">Ligase</keyword>
<comment type="subunit">
    <text evidence="8">Monomer. Part of the FGAM synthase complex composed of 1 PurL, 1 PurQ and 2 PurS subunits.</text>
</comment>
<keyword evidence="4 8" id="KW-0547">Nucleotide-binding</keyword>
<name>A0A1Y5RDS1_9RHOB</name>
<feature type="domain" description="PurM-like N-terminal" evidence="9">
    <location>
        <begin position="72"/>
        <end position="187"/>
    </location>
</feature>
<feature type="binding site" evidence="8">
    <location>
        <position position="528"/>
    </location>
    <ligand>
        <name>Mg(2+)</name>
        <dbReference type="ChEBI" id="CHEBI:18420"/>
        <label>1</label>
    </ligand>
</feature>
<evidence type="ECO:0000256" key="3">
    <source>
        <dbReference type="ARBA" id="ARBA00022723"/>
    </source>
</evidence>
<keyword evidence="7 8" id="KW-0460">Magnesium</keyword>
<evidence type="ECO:0000256" key="2">
    <source>
        <dbReference type="ARBA" id="ARBA00022598"/>
    </source>
</evidence>
<feature type="binding site" evidence="8">
    <location>
        <position position="114"/>
    </location>
    <ligand>
        <name>substrate</name>
    </ligand>
</feature>
<dbReference type="HAMAP" id="MF_00420">
    <property type="entry name" value="PurL_2"/>
    <property type="match status" value="1"/>
</dbReference>
<evidence type="ECO:0000256" key="6">
    <source>
        <dbReference type="ARBA" id="ARBA00022840"/>
    </source>
</evidence>
<dbReference type="PANTHER" id="PTHR43555">
    <property type="entry name" value="PHOSPHORIBOSYLFORMYLGLYCINAMIDINE SYNTHASE SUBUNIT PURL"/>
    <property type="match status" value="1"/>
</dbReference>
<evidence type="ECO:0000313" key="12">
    <source>
        <dbReference type="EMBL" id="SLN15081.1"/>
    </source>
</evidence>
<comment type="pathway">
    <text evidence="8">Purine metabolism; IMP biosynthesis via de novo pathway; 5-amino-1-(5-phospho-D-ribosyl)imidazole from N(2)-formyl-N(1)-(5-phospho-D-ribosyl)glycinamide: step 1/2.</text>
</comment>
<dbReference type="Pfam" id="PF00586">
    <property type="entry name" value="AIRS"/>
    <property type="match status" value="2"/>
</dbReference>
<feature type="binding site" evidence="8">
    <location>
        <position position="50"/>
    </location>
    <ligand>
        <name>ATP</name>
        <dbReference type="ChEBI" id="CHEBI:30616"/>
    </ligand>
</feature>